<dbReference type="OrthoDB" id="1632179at2"/>
<dbReference type="GO" id="GO:0006298">
    <property type="term" value="P:mismatch repair"/>
    <property type="evidence" value="ECO:0007669"/>
    <property type="project" value="TreeGrafter"/>
</dbReference>
<dbReference type="PANTHER" id="PTHR30481">
    <property type="entry name" value="DNA ADENINE METHYLASE"/>
    <property type="match status" value="1"/>
</dbReference>
<keyword evidence="5" id="KW-0949">S-adenosyl-L-methionine</keyword>
<dbReference type="SUPFAM" id="SSF53335">
    <property type="entry name" value="S-adenosyl-L-methionine-dependent methyltransferases"/>
    <property type="match status" value="1"/>
</dbReference>
<dbReference type="EMBL" id="AHAF01000008">
    <property type="protein sequence ID" value="EKU78298.1"/>
    <property type="molecule type" value="Genomic_DNA"/>
</dbReference>
<proteinExistence type="inferred from homology"/>
<dbReference type="AlphaFoldDB" id="K9D1X9"/>
<dbReference type="InterPro" id="IPR012263">
    <property type="entry name" value="M_m6A_EcoRV"/>
</dbReference>
<evidence type="ECO:0000256" key="2">
    <source>
        <dbReference type="ARBA" id="ARBA00011900"/>
    </source>
</evidence>
<evidence type="ECO:0000313" key="8">
    <source>
        <dbReference type="Proteomes" id="UP000009891"/>
    </source>
</evidence>
<comment type="caution">
    <text evidence="7">The sequence shown here is derived from an EMBL/GenBank/DDBJ whole genome shotgun (WGS) entry which is preliminary data.</text>
</comment>
<dbReference type="GO" id="GO:0009007">
    <property type="term" value="F:site-specific DNA-methyltransferase (adenine-specific) activity"/>
    <property type="evidence" value="ECO:0007669"/>
    <property type="project" value="UniProtKB-EC"/>
</dbReference>
<name>K9D1X9_9FIRM</name>
<dbReference type="PIRSF" id="PIRSF000398">
    <property type="entry name" value="M_m6A_EcoRV"/>
    <property type="match status" value="1"/>
</dbReference>
<evidence type="ECO:0000256" key="3">
    <source>
        <dbReference type="ARBA" id="ARBA00022603"/>
    </source>
</evidence>
<dbReference type="Gene3D" id="1.10.1020.10">
    <property type="entry name" value="Adenine-specific Methyltransferase, Domain 2"/>
    <property type="match status" value="1"/>
</dbReference>
<dbReference type="PRINTS" id="PR00505">
    <property type="entry name" value="D12N6MTFRASE"/>
</dbReference>
<keyword evidence="4" id="KW-0808">Transferase</keyword>
<dbReference type="EC" id="2.1.1.72" evidence="2"/>
<dbReference type="InterPro" id="IPR012327">
    <property type="entry name" value="MeTrfase_D12"/>
</dbReference>
<dbReference type="GO" id="GO:1904047">
    <property type="term" value="F:S-adenosyl-L-methionine binding"/>
    <property type="evidence" value="ECO:0007669"/>
    <property type="project" value="TreeGrafter"/>
</dbReference>
<organism evidence="7 8">
    <name type="scientific">Veillonella seminalis ACS-216-V-Col6b</name>
    <dbReference type="NCBI Taxonomy" id="883156"/>
    <lineage>
        <taxon>Bacteria</taxon>
        <taxon>Bacillati</taxon>
        <taxon>Bacillota</taxon>
        <taxon>Negativicutes</taxon>
        <taxon>Veillonellales</taxon>
        <taxon>Veillonellaceae</taxon>
        <taxon>Veillonella</taxon>
    </lineage>
</organism>
<comment type="similarity">
    <text evidence="1">Belongs to the N(4)/N(6)-methyltransferase family.</text>
</comment>
<evidence type="ECO:0000256" key="5">
    <source>
        <dbReference type="ARBA" id="ARBA00022691"/>
    </source>
</evidence>
<evidence type="ECO:0000256" key="4">
    <source>
        <dbReference type="ARBA" id="ARBA00022679"/>
    </source>
</evidence>
<protein>
    <recommendedName>
        <fullName evidence="2">site-specific DNA-methyltransferase (adenine-specific)</fullName>
        <ecNumber evidence="2">2.1.1.72</ecNumber>
    </recommendedName>
</protein>
<dbReference type="HOGENOM" id="CLU_063430_4_0_9"/>
<dbReference type="InterPro" id="IPR023095">
    <property type="entry name" value="Ade_MeTrfase_dom_2"/>
</dbReference>
<reference evidence="7 8" key="1">
    <citation type="submission" date="2012-09" db="EMBL/GenBank/DDBJ databases">
        <title>The Genome Sequence of Veillonella ratti ACS-216-V-COL6B.</title>
        <authorList>
            <consortium name="The Broad Institute Genome Sequencing Platform"/>
            <person name="Earl A."/>
            <person name="Ward D."/>
            <person name="Feldgarden M."/>
            <person name="Gevers D."/>
            <person name="Saerens B."/>
            <person name="Vaneechoutte M."/>
            <person name="Walker B."/>
            <person name="Young S.K."/>
            <person name="Zeng Q."/>
            <person name="Gargeya S."/>
            <person name="Fitzgerald M."/>
            <person name="Haas B."/>
            <person name="Abouelleil A."/>
            <person name="Alvarado L."/>
            <person name="Arachchi H.M."/>
            <person name="Berlin A."/>
            <person name="Chapman S.B."/>
            <person name="Goldberg J."/>
            <person name="Griggs A."/>
            <person name="Gujja S."/>
            <person name="Hansen M."/>
            <person name="Howarth C."/>
            <person name="Imamovic A."/>
            <person name="Larimer J."/>
            <person name="McCowen C."/>
            <person name="Montmayeur A."/>
            <person name="Murphy C."/>
            <person name="Neiman D."/>
            <person name="Pearson M."/>
            <person name="Priest M."/>
            <person name="Roberts A."/>
            <person name="Saif S."/>
            <person name="Shea T."/>
            <person name="Sisk P."/>
            <person name="Sykes S."/>
            <person name="Wortman J."/>
            <person name="Nusbaum C."/>
            <person name="Birren B."/>
        </authorList>
    </citation>
    <scope>NUCLEOTIDE SEQUENCE [LARGE SCALE GENOMIC DNA]</scope>
    <source>
        <strain evidence="7 8">ACS-216-V-Col6b</strain>
    </source>
</reference>
<dbReference type="PATRIC" id="fig|883156.3.peg.1181"/>
<keyword evidence="8" id="KW-1185">Reference proteome</keyword>
<evidence type="ECO:0000256" key="6">
    <source>
        <dbReference type="ARBA" id="ARBA00047942"/>
    </source>
</evidence>
<accession>K9D1X9</accession>
<dbReference type="STRING" id="883156.HMPREF9282_01204"/>
<evidence type="ECO:0000313" key="7">
    <source>
        <dbReference type="EMBL" id="EKU78298.1"/>
    </source>
</evidence>
<dbReference type="eggNOG" id="COG0338">
    <property type="taxonomic scope" value="Bacteria"/>
</dbReference>
<sequence length="288" mass="33518">MPVTKSILRYPGGKTQLSKFVNHLISINNLSAPIYCEPFSGGSGVSMELLLNNKVNSIILNDYDPAIYSVWYAILNETERFTEDIANLSITINEWFQHKETYNNLHTIQEYNYSLALSTLFLNRTNRAGIIMAGPIGGYNQKSKYTIDCRFNKQNIIKKINTIATQSHRIQLYMLDAKELIRTVLLNLSPQNLFTFFDPPYYKQGHALYKNAFNHLDHINLYNAIREMDGYRWITTYDCCPEIQEIYNQLSEYTYQLQYSANSVRKEKEYLYGSPITKLESFDKVILE</sequence>
<dbReference type="Pfam" id="PF02086">
    <property type="entry name" value="MethyltransfD12"/>
    <property type="match status" value="1"/>
</dbReference>
<dbReference type="GO" id="GO:0009307">
    <property type="term" value="P:DNA restriction-modification system"/>
    <property type="evidence" value="ECO:0007669"/>
    <property type="project" value="InterPro"/>
</dbReference>
<dbReference type="GO" id="GO:0043565">
    <property type="term" value="F:sequence-specific DNA binding"/>
    <property type="evidence" value="ECO:0007669"/>
    <property type="project" value="TreeGrafter"/>
</dbReference>
<dbReference type="PANTHER" id="PTHR30481:SF2">
    <property type="entry name" value="SITE-SPECIFIC DNA-METHYLTRANSFERASE (ADENINE-SPECIFIC)"/>
    <property type="match status" value="1"/>
</dbReference>
<dbReference type="InterPro" id="IPR029063">
    <property type="entry name" value="SAM-dependent_MTases_sf"/>
</dbReference>
<dbReference type="RefSeq" id="WP_006556091.1">
    <property type="nucleotide sequence ID" value="NZ_JH992937.1"/>
</dbReference>
<dbReference type="Gene3D" id="3.40.50.150">
    <property type="entry name" value="Vaccinia Virus protein VP39"/>
    <property type="match status" value="1"/>
</dbReference>
<gene>
    <name evidence="7" type="ORF">HMPREF9282_01204</name>
</gene>
<keyword evidence="3" id="KW-0489">Methyltransferase</keyword>
<dbReference type="GO" id="GO:0032259">
    <property type="term" value="P:methylation"/>
    <property type="evidence" value="ECO:0007669"/>
    <property type="project" value="UniProtKB-KW"/>
</dbReference>
<evidence type="ECO:0000256" key="1">
    <source>
        <dbReference type="ARBA" id="ARBA00006594"/>
    </source>
</evidence>
<dbReference type="Proteomes" id="UP000009891">
    <property type="component" value="Unassembled WGS sequence"/>
</dbReference>
<comment type="catalytic activity">
    <reaction evidence="6">
        <text>a 2'-deoxyadenosine in DNA + S-adenosyl-L-methionine = an N(6)-methyl-2'-deoxyadenosine in DNA + S-adenosyl-L-homocysteine + H(+)</text>
        <dbReference type="Rhea" id="RHEA:15197"/>
        <dbReference type="Rhea" id="RHEA-COMP:12418"/>
        <dbReference type="Rhea" id="RHEA-COMP:12419"/>
        <dbReference type="ChEBI" id="CHEBI:15378"/>
        <dbReference type="ChEBI" id="CHEBI:57856"/>
        <dbReference type="ChEBI" id="CHEBI:59789"/>
        <dbReference type="ChEBI" id="CHEBI:90615"/>
        <dbReference type="ChEBI" id="CHEBI:90616"/>
        <dbReference type="EC" id="2.1.1.72"/>
    </reaction>
</comment>